<accession>A0AAD3XKK3</accession>
<comment type="caution">
    <text evidence="6">The sequence shown here is derived from an EMBL/GenBank/DDBJ whole genome shotgun (WGS) entry which is preliminary data.</text>
</comment>
<keyword evidence="5" id="KW-0406">Ion transport</keyword>
<dbReference type="InterPro" id="IPR008521">
    <property type="entry name" value="Mg_trans_NIPA"/>
</dbReference>
<dbReference type="GO" id="GO:0005769">
    <property type="term" value="C:early endosome"/>
    <property type="evidence" value="ECO:0007669"/>
    <property type="project" value="UniProtKB-SubCell"/>
</dbReference>
<dbReference type="EMBL" id="BSYO01000007">
    <property type="protein sequence ID" value="GMH07830.1"/>
    <property type="molecule type" value="Genomic_DNA"/>
</dbReference>
<keyword evidence="5" id="KW-0813">Transport</keyword>
<feature type="transmembrane region" description="Helical" evidence="5">
    <location>
        <begin position="6"/>
        <end position="25"/>
    </location>
</feature>
<dbReference type="Pfam" id="PF05653">
    <property type="entry name" value="Mg_trans_NIPA"/>
    <property type="match status" value="2"/>
</dbReference>
<sequence length="229" mass="25243">MCSSNLIGFILACVSSAFIGSSFVVKKKGLERAGASGPRAGVGGYGYLEEPLWWMYMITMIVGEIANFVAYIYAPAAFVTPVGALSIVWRSIDSVKDFWEIATQPGYECKSLWHCNKTDIGGYKPIKLHPVMCFCNGCSYLYHHSIKALDAFNTAVISPIYYALFTSFTIFGSTIMLKVKVQAVLHLSFVVSPLCYLEQQYCIVQESLINPSLLITAPAKQWGVLETKG</sequence>
<dbReference type="PANTHER" id="PTHR12570">
    <property type="match status" value="1"/>
</dbReference>
<dbReference type="PANTHER" id="PTHR12570:SF74">
    <property type="entry name" value="MAGNESIUM TRANSPORTER-RELATED"/>
    <property type="match status" value="1"/>
</dbReference>
<keyword evidence="3 5" id="KW-1133">Transmembrane helix</keyword>
<keyword evidence="4 5" id="KW-0472">Membrane</keyword>
<reference evidence="6" key="1">
    <citation type="submission" date="2023-05" db="EMBL/GenBank/DDBJ databases">
        <title>Nepenthes gracilis genome sequencing.</title>
        <authorList>
            <person name="Fukushima K."/>
        </authorList>
    </citation>
    <scope>NUCLEOTIDE SEQUENCE</scope>
    <source>
        <strain evidence="6">SING2019-196</strain>
    </source>
</reference>
<keyword evidence="7" id="KW-1185">Reference proteome</keyword>
<evidence type="ECO:0000256" key="3">
    <source>
        <dbReference type="ARBA" id="ARBA00022989"/>
    </source>
</evidence>
<comment type="caution">
    <text evidence="5">Lacks conserved residue(s) required for the propagation of feature annotation.</text>
</comment>
<organism evidence="6 7">
    <name type="scientific">Nepenthes gracilis</name>
    <name type="common">Slender pitcher plant</name>
    <dbReference type="NCBI Taxonomy" id="150966"/>
    <lineage>
        <taxon>Eukaryota</taxon>
        <taxon>Viridiplantae</taxon>
        <taxon>Streptophyta</taxon>
        <taxon>Embryophyta</taxon>
        <taxon>Tracheophyta</taxon>
        <taxon>Spermatophyta</taxon>
        <taxon>Magnoliopsida</taxon>
        <taxon>eudicotyledons</taxon>
        <taxon>Gunneridae</taxon>
        <taxon>Pentapetalae</taxon>
        <taxon>Caryophyllales</taxon>
        <taxon>Nepenthaceae</taxon>
        <taxon>Nepenthes</taxon>
    </lineage>
</organism>
<dbReference type="GO" id="GO:0005886">
    <property type="term" value="C:plasma membrane"/>
    <property type="evidence" value="ECO:0007669"/>
    <property type="project" value="UniProtKB-SubCell"/>
</dbReference>
<keyword evidence="5" id="KW-0967">Endosome</keyword>
<keyword evidence="5" id="KW-0460">Magnesium</keyword>
<evidence type="ECO:0000256" key="5">
    <source>
        <dbReference type="RuleBase" id="RU363078"/>
    </source>
</evidence>
<evidence type="ECO:0000256" key="2">
    <source>
        <dbReference type="ARBA" id="ARBA00022692"/>
    </source>
</evidence>
<proteinExistence type="inferred from homology"/>
<comment type="subunit">
    <text evidence="5">Homodimer.</text>
</comment>
<feature type="transmembrane region" description="Helical" evidence="5">
    <location>
        <begin position="160"/>
        <end position="179"/>
    </location>
</feature>
<comment type="function">
    <text evidence="5">Acts as a Mg(2+) transporter. Can also transport other divalent cations such as Fe(2+), Sr(2+), Ba(2+), Mn(2+) and Co(2+) but to a much less extent than Mg(2+).</text>
</comment>
<comment type="subcellular location">
    <subcellularLocation>
        <location evidence="5">Cell membrane</location>
        <topology evidence="5">Multi-pass membrane protein</topology>
    </subcellularLocation>
    <subcellularLocation>
        <location evidence="5">Early endosome</location>
    </subcellularLocation>
    <subcellularLocation>
        <location evidence="1">Membrane</location>
        <topology evidence="1">Multi-pass membrane protein</topology>
    </subcellularLocation>
</comment>
<protein>
    <recommendedName>
        <fullName evidence="5">Probable magnesium transporter</fullName>
    </recommendedName>
</protein>
<dbReference type="AlphaFoldDB" id="A0AAD3XKK3"/>
<evidence type="ECO:0000256" key="4">
    <source>
        <dbReference type="ARBA" id="ARBA00023136"/>
    </source>
</evidence>
<name>A0AAD3XKK3_NEPGR</name>
<comment type="similarity">
    <text evidence="5">Belongs to the NIPA (TC 2.A.7) family.</text>
</comment>
<evidence type="ECO:0000313" key="7">
    <source>
        <dbReference type="Proteomes" id="UP001279734"/>
    </source>
</evidence>
<dbReference type="Proteomes" id="UP001279734">
    <property type="component" value="Unassembled WGS sequence"/>
</dbReference>
<dbReference type="GO" id="GO:0015095">
    <property type="term" value="F:magnesium ion transmembrane transporter activity"/>
    <property type="evidence" value="ECO:0007669"/>
    <property type="project" value="UniProtKB-UniRule"/>
</dbReference>
<evidence type="ECO:0000313" key="6">
    <source>
        <dbReference type="EMBL" id="GMH07830.1"/>
    </source>
</evidence>
<keyword evidence="5" id="KW-1003">Cell membrane</keyword>
<gene>
    <name evidence="6" type="ORF">Nepgr_009670</name>
</gene>
<keyword evidence="2 5" id="KW-0812">Transmembrane</keyword>
<evidence type="ECO:0000256" key="1">
    <source>
        <dbReference type="ARBA" id="ARBA00004141"/>
    </source>
</evidence>